<reference evidence="1" key="1">
    <citation type="submission" date="2019-12" db="EMBL/GenBank/DDBJ databases">
        <title>Genome sequencing and annotation of Brassica cretica.</title>
        <authorList>
            <person name="Studholme D.J."/>
            <person name="Sarris P.F."/>
        </authorList>
    </citation>
    <scope>NUCLEOTIDE SEQUENCE</scope>
    <source>
        <strain evidence="1">PFS-102/07</strain>
        <tissue evidence="1">Leaf</tissue>
    </source>
</reference>
<comment type="caution">
    <text evidence="1">The sequence shown here is derived from an EMBL/GenBank/DDBJ whole genome shotgun (WGS) entry which is preliminary data.</text>
</comment>
<sequence length="169" mass="19257">MQLHKFMEKGFTRLRVTHKIKWWQAASIRKKGFRAVFDLQSQGVCDSHKVSNEGFHGVLGLNLHGISVAGDVLIYVGISARWYSLLSVKGVSEGLKEIDSCGYVFGVTHSFLLEWICENEELLVQGRVRLNRAYEEKIKWVYRVSQLQRFCRSFKLASTSAGNSGEENQ</sequence>
<protein>
    <submittedName>
        <fullName evidence="1">Uncharacterized protein</fullName>
    </submittedName>
</protein>
<proteinExistence type="predicted"/>
<dbReference type="EMBL" id="QGKY02001250">
    <property type="protein sequence ID" value="KAF2563121.1"/>
    <property type="molecule type" value="Genomic_DNA"/>
</dbReference>
<dbReference type="AlphaFoldDB" id="A0A8S9HVT4"/>
<evidence type="ECO:0000313" key="1">
    <source>
        <dbReference type="EMBL" id="KAF2563121.1"/>
    </source>
</evidence>
<name>A0A8S9HVT4_BRACR</name>
<gene>
    <name evidence="1" type="ORF">F2Q70_00018604</name>
</gene>
<organism evidence="1">
    <name type="scientific">Brassica cretica</name>
    <name type="common">Mustard</name>
    <dbReference type="NCBI Taxonomy" id="69181"/>
    <lineage>
        <taxon>Eukaryota</taxon>
        <taxon>Viridiplantae</taxon>
        <taxon>Streptophyta</taxon>
        <taxon>Embryophyta</taxon>
        <taxon>Tracheophyta</taxon>
        <taxon>Spermatophyta</taxon>
        <taxon>Magnoliopsida</taxon>
        <taxon>eudicotyledons</taxon>
        <taxon>Gunneridae</taxon>
        <taxon>Pentapetalae</taxon>
        <taxon>rosids</taxon>
        <taxon>malvids</taxon>
        <taxon>Brassicales</taxon>
        <taxon>Brassicaceae</taxon>
        <taxon>Brassiceae</taxon>
        <taxon>Brassica</taxon>
    </lineage>
</organism>
<accession>A0A8S9HVT4</accession>